<comment type="caution">
    <text evidence="3">The sequence shown here is derived from an EMBL/GenBank/DDBJ whole genome shotgun (WGS) entry which is preliminary data.</text>
</comment>
<protein>
    <submittedName>
        <fullName evidence="3">Uncharacterized protein</fullName>
    </submittedName>
</protein>
<gene>
    <name evidence="3" type="ORF">HMPREF9695_00675</name>
</gene>
<proteinExistence type="predicted"/>
<dbReference type="AlphaFoldDB" id="K8PT68"/>
<feature type="transmembrane region" description="Helical" evidence="2">
    <location>
        <begin position="21"/>
        <end position="45"/>
    </location>
</feature>
<keyword evidence="2" id="KW-0472">Membrane</keyword>
<evidence type="ECO:0000313" key="4">
    <source>
        <dbReference type="Proteomes" id="UP000001096"/>
    </source>
</evidence>
<keyword evidence="4" id="KW-1185">Reference proteome</keyword>
<feature type="region of interest" description="Disordered" evidence="1">
    <location>
        <begin position="59"/>
        <end position="84"/>
    </location>
</feature>
<evidence type="ECO:0000256" key="2">
    <source>
        <dbReference type="SAM" id="Phobius"/>
    </source>
</evidence>
<sequence length="84" mass="9227">MQTQIGKFTHSGLSSRRNWIVCWRWSLAVLAVEFAIVIALIGFAANSRSVAPVKSSSQVEQAKQNSTHSRKACPLGNLQKTQSL</sequence>
<name>K8PT68_9BRAD</name>
<reference evidence="3 4" key="1">
    <citation type="submission" date="2012-04" db="EMBL/GenBank/DDBJ databases">
        <title>The Genome Sequence of Afipia broomeae ATCC 49717.</title>
        <authorList>
            <consortium name="The Broad Institute Genome Sequencing Platform"/>
            <person name="Earl A."/>
            <person name="Ward D."/>
            <person name="Feldgarden M."/>
            <person name="Gevers D."/>
            <person name="Huys G."/>
            <person name="Walker B."/>
            <person name="Young S.K."/>
            <person name="Zeng Q."/>
            <person name="Gargeya S."/>
            <person name="Fitzgerald M."/>
            <person name="Haas B."/>
            <person name="Abouelleil A."/>
            <person name="Alvarado L."/>
            <person name="Arachchi H.M."/>
            <person name="Berlin A."/>
            <person name="Chapman S.B."/>
            <person name="Goldberg J."/>
            <person name="Griggs A."/>
            <person name="Gujja S."/>
            <person name="Hansen M."/>
            <person name="Howarth C."/>
            <person name="Imamovic A."/>
            <person name="Larimer J."/>
            <person name="McCowen C."/>
            <person name="Montmayeur A."/>
            <person name="Murphy C."/>
            <person name="Neiman D."/>
            <person name="Pearson M."/>
            <person name="Priest M."/>
            <person name="Roberts A."/>
            <person name="Saif S."/>
            <person name="Shea T."/>
            <person name="Sisk P."/>
            <person name="Sykes S."/>
            <person name="Wortman J."/>
            <person name="Nusbaum C."/>
            <person name="Birren B."/>
        </authorList>
    </citation>
    <scope>NUCLEOTIDE SEQUENCE [LARGE SCALE GENOMIC DNA]</scope>
    <source>
        <strain evidence="3 4">ATCC 49717</strain>
    </source>
</reference>
<dbReference type="Proteomes" id="UP000001096">
    <property type="component" value="Unassembled WGS sequence"/>
</dbReference>
<dbReference type="HOGENOM" id="CLU_2520212_0_0_5"/>
<organism evidence="3 4">
    <name type="scientific">Afipia broomeae ATCC 49717</name>
    <dbReference type="NCBI Taxonomy" id="883078"/>
    <lineage>
        <taxon>Bacteria</taxon>
        <taxon>Pseudomonadati</taxon>
        <taxon>Pseudomonadota</taxon>
        <taxon>Alphaproteobacteria</taxon>
        <taxon>Hyphomicrobiales</taxon>
        <taxon>Nitrobacteraceae</taxon>
        <taxon>Afipia</taxon>
    </lineage>
</organism>
<keyword evidence="2" id="KW-0812">Transmembrane</keyword>
<dbReference type="EMBL" id="AGWX01000001">
    <property type="protein sequence ID" value="EKS41583.1"/>
    <property type="molecule type" value="Genomic_DNA"/>
</dbReference>
<accession>K8PT68</accession>
<evidence type="ECO:0000256" key="1">
    <source>
        <dbReference type="SAM" id="MobiDB-lite"/>
    </source>
</evidence>
<keyword evidence="2" id="KW-1133">Transmembrane helix</keyword>
<evidence type="ECO:0000313" key="3">
    <source>
        <dbReference type="EMBL" id="EKS41583.1"/>
    </source>
</evidence>